<comment type="cofactor">
    <cofactor evidence="2">
        <name>pyridoxal 5'-phosphate</name>
        <dbReference type="ChEBI" id="CHEBI:597326"/>
    </cofactor>
</comment>
<dbReference type="GO" id="GO:0018114">
    <property type="term" value="F:threonine racemase activity"/>
    <property type="evidence" value="ECO:0007669"/>
    <property type="project" value="TreeGrafter"/>
</dbReference>
<dbReference type="EMBL" id="CP036426">
    <property type="protein sequence ID" value="QDV33011.1"/>
    <property type="molecule type" value="Genomic_DNA"/>
</dbReference>
<evidence type="ECO:0000256" key="4">
    <source>
        <dbReference type="ARBA" id="ARBA00001946"/>
    </source>
</evidence>
<dbReference type="Gene3D" id="3.40.50.1100">
    <property type="match status" value="2"/>
</dbReference>
<organism evidence="9 10">
    <name type="scientific">Tautonia plasticadhaerens</name>
    <dbReference type="NCBI Taxonomy" id="2527974"/>
    <lineage>
        <taxon>Bacteria</taxon>
        <taxon>Pseudomonadati</taxon>
        <taxon>Planctomycetota</taxon>
        <taxon>Planctomycetia</taxon>
        <taxon>Isosphaerales</taxon>
        <taxon>Isosphaeraceae</taxon>
        <taxon>Tautonia</taxon>
    </lineage>
</organism>
<dbReference type="CDD" id="cd01562">
    <property type="entry name" value="Thr-dehyd"/>
    <property type="match status" value="1"/>
</dbReference>
<dbReference type="AlphaFoldDB" id="A0A518GWT1"/>
<dbReference type="GO" id="GO:0070179">
    <property type="term" value="P:D-serine biosynthetic process"/>
    <property type="evidence" value="ECO:0007669"/>
    <property type="project" value="TreeGrafter"/>
</dbReference>
<proteinExistence type="predicted"/>
<evidence type="ECO:0000256" key="1">
    <source>
        <dbReference type="ARBA" id="ARBA00001913"/>
    </source>
</evidence>
<sequence length="332" mass="35468">MSDHPPEIPIGIEDVREAARRLEPWAHRTPVMTCSAIDRRAGASVFLKCENLQRVGAFKFRGAMNAVLQLSEEERRRGVVTHSSGNHAQALALAGRLAGVPACVVMPRTAPAVKRAATEGYGARVVPCEPTVEDRERTVDRLVEEHGYVLVHPFNDWRVIAGAGTAALELIEQAGPLDAIMAPVGGGGLMAGTCLAASGAMPEARLVGAEPGRADDARRSLQVGSILPSDDPKTVADGLRTSLGPRTFAVLSRHLERIVTAEEPEILEAMRFVWERMNLIVEPSCAVPVAALLVGRVPGVEGRRVGVILTGGNVDLDPMFRALADRWLGDGP</sequence>
<gene>
    <name evidence="9" type="primary">psdht</name>
    <name evidence="9" type="ORF">ElP_08530</name>
</gene>
<accession>A0A518GWT1</accession>
<protein>
    <submittedName>
        <fullName evidence="9">Phenylserine dehydratase</fullName>
        <ecNumber evidence="9">4.2.1.-</ecNumber>
    </submittedName>
</protein>
<dbReference type="InterPro" id="IPR000634">
    <property type="entry name" value="Ser/Thr_deHydtase_PyrdxlP-BS"/>
</dbReference>
<dbReference type="SUPFAM" id="SSF53686">
    <property type="entry name" value="Tryptophan synthase beta subunit-like PLP-dependent enzymes"/>
    <property type="match status" value="1"/>
</dbReference>
<dbReference type="Pfam" id="PF00291">
    <property type="entry name" value="PALP"/>
    <property type="match status" value="1"/>
</dbReference>
<evidence type="ECO:0000256" key="6">
    <source>
        <dbReference type="ARBA" id="ARBA00022898"/>
    </source>
</evidence>
<dbReference type="GO" id="GO:0005524">
    <property type="term" value="F:ATP binding"/>
    <property type="evidence" value="ECO:0007669"/>
    <property type="project" value="TreeGrafter"/>
</dbReference>
<dbReference type="GO" id="GO:0030170">
    <property type="term" value="F:pyridoxal phosphate binding"/>
    <property type="evidence" value="ECO:0007669"/>
    <property type="project" value="InterPro"/>
</dbReference>
<keyword evidence="5" id="KW-0460">Magnesium</keyword>
<reference evidence="9 10" key="1">
    <citation type="submission" date="2019-02" db="EMBL/GenBank/DDBJ databases">
        <title>Deep-cultivation of Planctomycetes and their phenomic and genomic characterization uncovers novel biology.</title>
        <authorList>
            <person name="Wiegand S."/>
            <person name="Jogler M."/>
            <person name="Boedeker C."/>
            <person name="Pinto D."/>
            <person name="Vollmers J."/>
            <person name="Rivas-Marin E."/>
            <person name="Kohn T."/>
            <person name="Peeters S.H."/>
            <person name="Heuer A."/>
            <person name="Rast P."/>
            <person name="Oberbeckmann S."/>
            <person name="Bunk B."/>
            <person name="Jeske O."/>
            <person name="Meyerdierks A."/>
            <person name="Storesund J.E."/>
            <person name="Kallscheuer N."/>
            <person name="Luecker S."/>
            <person name="Lage O.M."/>
            <person name="Pohl T."/>
            <person name="Merkel B.J."/>
            <person name="Hornburger P."/>
            <person name="Mueller R.-W."/>
            <person name="Bruemmer F."/>
            <person name="Labrenz M."/>
            <person name="Spormann A.M."/>
            <person name="Op den Camp H."/>
            <person name="Overmann J."/>
            <person name="Amann R."/>
            <person name="Jetten M.S.M."/>
            <person name="Mascher T."/>
            <person name="Medema M.H."/>
            <person name="Devos D.P."/>
            <person name="Kaster A.-K."/>
            <person name="Ovreas L."/>
            <person name="Rohde M."/>
            <person name="Galperin M.Y."/>
            <person name="Jogler C."/>
        </authorList>
    </citation>
    <scope>NUCLEOTIDE SEQUENCE [LARGE SCALE GENOMIC DNA]</scope>
    <source>
        <strain evidence="9 10">ElP</strain>
    </source>
</reference>
<name>A0A518GWT1_9BACT</name>
<keyword evidence="7 9" id="KW-0456">Lyase</keyword>
<dbReference type="GO" id="GO:0030378">
    <property type="term" value="F:serine racemase activity"/>
    <property type="evidence" value="ECO:0007669"/>
    <property type="project" value="TreeGrafter"/>
</dbReference>
<dbReference type="PROSITE" id="PS00165">
    <property type="entry name" value="DEHYDRATASE_SER_THR"/>
    <property type="match status" value="1"/>
</dbReference>
<keyword evidence="6" id="KW-0663">Pyridoxal phosphate</keyword>
<dbReference type="GO" id="GO:0003941">
    <property type="term" value="F:L-serine ammonia-lyase activity"/>
    <property type="evidence" value="ECO:0007669"/>
    <property type="project" value="TreeGrafter"/>
</dbReference>
<evidence type="ECO:0000256" key="2">
    <source>
        <dbReference type="ARBA" id="ARBA00001933"/>
    </source>
</evidence>
<evidence type="ECO:0000313" key="10">
    <source>
        <dbReference type="Proteomes" id="UP000317835"/>
    </source>
</evidence>
<dbReference type="InterPro" id="IPR001926">
    <property type="entry name" value="TrpB-like_PALP"/>
</dbReference>
<evidence type="ECO:0000313" key="9">
    <source>
        <dbReference type="EMBL" id="QDV33011.1"/>
    </source>
</evidence>
<comment type="cofactor">
    <cofactor evidence="1">
        <name>Ca(2+)</name>
        <dbReference type="ChEBI" id="CHEBI:29108"/>
    </cofactor>
</comment>
<dbReference type="EC" id="4.2.1.-" evidence="9"/>
<feature type="domain" description="Tryptophan synthase beta chain-like PALP" evidence="8">
    <location>
        <begin position="26"/>
        <end position="311"/>
    </location>
</feature>
<evidence type="ECO:0000256" key="3">
    <source>
        <dbReference type="ARBA" id="ARBA00001936"/>
    </source>
</evidence>
<dbReference type="PANTHER" id="PTHR43050">
    <property type="entry name" value="SERINE / THREONINE RACEMASE FAMILY MEMBER"/>
    <property type="match status" value="1"/>
</dbReference>
<dbReference type="PANTHER" id="PTHR43050:SF1">
    <property type="entry name" value="SERINE RACEMASE"/>
    <property type="match status" value="1"/>
</dbReference>
<comment type="cofactor">
    <cofactor evidence="4">
        <name>Mg(2+)</name>
        <dbReference type="ChEBI" id="CHEBI:18420"/>
    </cofactor>
</comment>
<evidence type="ECO:0000256" key="5">
    <source>
        <dbReference type="ARBA" id="ARBA00022842"/>
    </source>
</evidence>
<evidence type="ECO:0000259" key="8">
    <source>
        <dbReference type="Pfam" id="PF00291"/>
    </source>
</evidence>
<dbReference type="GO" id="GO:0000287">
    <property type="term" value="F:magnesium ion binding"/>
    <property type="evidence" value="ECO:0007669"/>
    <property type="project" value="TreeGrafter"/>
</dbReference>
<keyword evidence="10" id="KW-1185">Reference proteome</keyword>
<dbReference type="InterPro" id="IPR036052">
    <property type="entry name" value="TrpB-like_PALP_sf"/>
</dbReference>
<comment type="cofactor">
    <cofactor evidence="3">
        <name>Mn(2+)</name>
        <dbReference type="ChEBI" id="CHEBI:29035"/>
    </cofactor>
</comment>
<dbReference type="FunFam" id="3.40.50.1100:FF:000041">
    <property type="entry name" value="Threonine ammonia-lyase, variant"/>
    <property type="match status" value="1"/>
</dbReference>
<dbReference type="RefSeq" id="WP_231749479.1">
    <property type="nucleotide sequence ID" value="NZ_CP036426.1"/>
</dbReference>
<evidence type="ECO:0000256" key="7">
    <source>
        <dbReference type="ARBA" id="ARBA00023239"/>
    </source>
</evidence>
<dbReference type="Proteomes" id="UP000317835">
    <property type="component" value="Chromosome"/>
</dbReference>
<dbReference type="KEGG" id="tpla:ElP_08530"/>